<dbReference type="InterPro" id="IPR032694">
    <property type="entry name" value="CopC/D"/>
</dbReference>
<dbReference type="Proteomes" id="UP000642180">
    <property type="component" value="Unassembled WGS sequence"/>
</dbReference>
<dbReference type="GO" id="GO:0006825">
    <property type="term" value="P:copper ion transport"/>
    <property type="evidence" value="ECO:0007669"/>
    <property type="project" value="InterPro"/>
</dbReference>
<feature type="transmembrane region" description="Helical" evidence="6">
    <location>
        <begin position="161"/>
        <end position="179"/>
    </location>
</feature>
<feature type="transmembrane region" description="Helical" evidence="6">
    <location>
        <begin position="234"/>
        <end position="254"/>
    </location>
</feature>
<comment type="caution">
    <text evidence="8">The sequence shown here is derived from an EMBL/GenBank/DDBJ whole genome shotgun (WGS) entry which is preliminary data.</text>
</comment>
<dbReference type="RefSeq" id="WP_188379845.1">
    <property type="nucleotide sequence ID" value="NZ_BMDI01000001.1"/>
</dbReference>
<feature type="transmembrane region" description="Helical" evidence="6">
    <location>
        <begin position="199"/>
        <end position="222"/>
    </location>
</feature>
<reference evidence="9" key="1">
    <citation type="journal article" date="2019" name="Int. J. Syst. Evol. Microbiol.">
        <title>The Global Catalogue of Microorganisms (GCM) 10K type strain sequencing project: providing services to taxonomists for standard genome sequencing and annotation.</title>
        <authorList>
            <consortium name="The Broad Institute Genomics Platform"/>
            <consortium name="The Broad Institute Genome Sequencing Center for Infectious Disease"/>
            <person name="Wu L."/>
            <person name="Ma J."/>
        </authorList>
    </citation>
    <scope>NUCLEOTIDE SEQUENCE [LARGE SCALE GENOMIC DNA]</scope>
    <source>
        <strain evidence="9">CCM 2767</strain>
    </source>
</reference>
<feature type="transmembrane region" description="Helical" evidence="6">
    <location>
        <begin position="288"/>
        <end position="308"/>
    </location>
</feature>
<evidence type="ECO:0000256" key="2">
    <source>
        <dbReference type="ARBA" id="ARBA00022475"/>
    </source>
</evidence>
<feature type="transmembrane region" description="Helical" evidence="6">
    <location>
        <begin position="122"/>
        <end position="140"/>
    </location>
</feature>
<keyword evidence="5 6" id="KW-0472">Membrane</keyword>
<evidence type="ECO:0000256" key="5">
    <source>
        <dbReference type="ARBA" id="ARBA00023136"/>
    </source>
</evidence>
<evidence type="ECO:0000313" key="8">
    <source>
        <dbReference type="EMBL" id="GGI16949.1"/>
    </source>
</evidence>
<dbReference type="NCBIfam" id="NF033808">
    <property type="entry name" value="copper_CopD"/>
    <property type="match status" value="1"/>
</dbReference>
<dbReference type="PANTHER" id="PTHR34820:SF4">
    <property type="entry name" value="INNER MEMBRANE PROTEIN YEBZ"/>
    <property type="match status" value="1"/>
</dbReference>
<dbReference type="GO" id="GO:0005886">
    <property type="term" value="C:plasma membrane"/>
    <property type="evidence" value="ECO:0007669"/>
    <property type="project" value="UniProtKB-SubCell"/>
</dbReference>
<comment type="subcellular location">
    <subcellularLocation>
        <location evidence="1">Cell membrane</location>
        <topology evidence="1">Multi-pass membrane protein</topology>
    </subcellularLocation>
</comment>
<keyword evidence="2" id="KW-1003">Cell membrane</keyword>
<dbReference type="InterPro" id="IPR047689">
    <property type="entry name" value="CopD"/>
</dbReference>
<feature type="transmembrane region" description="Helical" evidence="6">
    <location>
        <begin position="12"/>
        <end position="30"/>
    </location>
</feature>
<gene>
    <name evidence="8" type="ORF">GCM10008066_06520</name>
</gene>
<evidence type="ECO:0000256" key="6">
    <source>
        <dbReference type="SAM" id="Phobius"/>
    </source>
</evidence>
<name>A0A8J3ANM3_9BURK</name>
<protein>
    <submittedName>
        <fullName evidence="8">Copper resistance protein CopD</fullName>
    </submittedName>
</protein>
<proteinExistence type="predicted"/>
<accession>A0A8J3ANM3</accession>
<sequence>MADDWHNIALRFGLYVGLAALFGISLFGFYGQRLSASFLSFGRRFTSVLLVLAAVDIVFSACAILVTAKAMSGAETYSELTTHIVGMVITGTEMGVAWLVRMGVLLAFLILASASIQRRPQFGLLSVLSAISLATLAWSGHAVMHDGVARLSHLASDITHLWAAGAWIGALFCLIMLASMNPASSPDAVEVLSQTSSGFATVGTIIVVLLVITGTVNYLFIAGPTIRTLIDTQYGLLLVVKLILFVGMLLLAAANRYLFSPKVELAIKAGNGAKASQLLRISLLTETSLALVVIACVAWLGVLSPIVATQAR</sequence>
<dbReference type="EMBL" id="BMDI01000001">
    <property type="protein sequence ID" value="GGI16949.1"/>
    <property type="molecule type" value="Genomic_DNA"/>
</dbReference>
<evidence type="ECO:0000259" key="7">
    <source>
        <dbReference type="Pfam" id="PF05425"/>
    </source>
</evidence>
<dbReference type="PANTHER" id="PTHR34820">
    <property type="entry name" value="INNER MEMBRANE PROTEIN YEBZ"/>
    <property type="match status" value="1"/>
</dbReference>
<keyword evidence="4 6" id="KW-1133">Transmembrane helix</keyword>
<dbReference type="AlphaFoldDB" id="A0A8J3ANM3"/>
<keyword evidence="9" id="KW-1185">Reference proteome</keyword>
<evidence type="ECO:0000313" key="9">
    <source>
        <dbReference type="Proteomes" id="UP000642180"/>
    </source>
</evidence>
<feature type="transmembrane region" description="Helical" evidence="6">
    <location>
        <begin position="45"/>
        <end position="68"/>
    </location>
</feature>
<feature type="domain" description="Copper resistance protein D" evidence="7">
    <location>
        <begin position="195"/>
        <end position="300"/>
    </location>
</feature>
<evidence type="ECO:0000256" key="4">
    <source>
        <dbReference type="ARBA" id="ARBA00022989"/>
    </source>
</evidence>
<evidence type="ECO:0000256" key="1">
    <source>
        <dbReference type="ARBA" id="ARBA00004651"/>
    </source>
</evidence>
<feature type="transmembrane region" description="Helical" evidence="6">
    <location>
        <begin position="96"/>
        <end position="116"/>
    </location>
</feature>
<evidence type="ECO:0000256" key="3">
    <source>
        <dbReference type="ARBA" id="ARBA00022692"/>
    </source>
</evidence>
<dbReference type="Pfam" id="PF05425">
    <property type="entry name" value="CopD"/>
    <property type="match status" value="1"/>
</dbReference>
<keyword evidence="3 6" id="KW-0812">Transmembrane</keyword>
<dbReference type="InterPro" id="IPR008457">
    <property type="entry name" value="Cu-R_CopD_dom"/>
</dbReference>
<organism evidence="8 9">
    <name type="scientific">Oxalicibacterium faecigallinarum</name>
    <dbReference type="NCBI Taxonomy" id="573741"/>
    <lineage>
        <taxon>Bacteria</taxon>
        <taxon>Pseudomonadati</taxon>
        <taxon>Pseudomonadota</taxon>
        <taxon>Betaproteobacteria</taxon>
        <taxon>Burkholderiales</taxon>
        <taxon>Oxalobacteraceae</taxon>
        <taxon>Oxalicibacterium</taxon>
    </lineage>
</organism>